<evidence type="ECO:0000313" key="4">
    <source>
        <dbReference type="Proteomes" id="UP000664332"/>
    </source>
</evidence>
<keyword evidence="4" id="KW-1185">Reference proteome</keyword>
<keyword evidence="2" id="KW-1133">Transmembrane helix</keyword>
<organism evidence="3 4">
    <name type="scientific">Corynebacterium mendelii</name>
    <dbReference type="NCBI Taxonomy" id="2765362"/>
    <lineage>
        <taxon>Bacteria</taxon>
        <taxon>Bacillati</taxon>
        <taxon>Actinomycetota</taxon>
        <taxon>Actinomycetes</taxon>
        <taxon>Mycobacteriales</taxon>
        <taxon>Corynebacteriaceae</taxon>
        <taxon>Corynebacterium</taxon>
    </lineage>
</organism>
<dbReference type="RefSeq" id="WP_207118254.1">
    <property type="nucleotide sequence ID" value="NZ_JAFLEQ010000003.1"/>
</dbReference>
<feature type="transmembrane region" description="Helical" evidence="2">
    <location>
        <begin position="12"/>
        <end position="34"/>
    </location>
</feature>
<feature type="compositionally biased region" description="Pro residues" evidence="1">
    <location>
        <begin position="289"/>
        <end position="304"/>
    </location>
</feature>
<protein>
    <submittedName>
        <fullName evidence="3">Uncharacterized protein</fullName>
    </submittedName>
</protein>
<sequence>MARHTNGQFTFKVAAGPIVIALVVTLVACMVWLWTVQRDAATRAHDTVDPCKGRQVMLTVAGTLTPELAELLTAFDKTRPIVDGYCVRTMTTADVNRASVIIAPGSRDLVADRIIDLKLAPSGDTWPVAYTRDVGVAHLPMLRISGDSWTDLAGHGVALPALPVAEERAVAALRLAGGDSAAAVRWIKDNNELTLARATTLKRPLVAMAEKEVPEGYRFTRPEPAAILPFYVVPLTQSPTVNARQQQAGMAFVSFIAEHVDQSLDHGIDTGLLADAAAVTAATTATGQPQPPDNAPAQPAPPPAESAVTP</sequence>
<dbReference type="Proteomes" id="UP000664332">
    <property type="component" value="Unassembled WGS sequence"/>
</dbReference>
<evidence type="ECO:0000256" key="2">
    <source>
        <dbReference type="SAM" id="Phobius"/>
    </source>
</evidence>
<keyword evidence="2" id="KW-0472">Membrane</keyword>
<comment type="caution">
    <text evidence="3">The sequence shown here is derived from an EMBL/GenBank/DDBJ whole genome shotgun (WGS) entry which is preliminary data.</text>
</comment>
<name>A0A939E151_9CORY</name>
<dbReference type="AlphaFoldDB" id="A0A939E151"/>
<feature type="region of interest" description="Disordered" evidence="1">
    <location>
        <begin position="282"/>
        <end position="310"/>
    </location>
</feature>
<reference evidence="3" key="1">
    <citation type="submission" date="2021-03" db="EMBL/GenBank/DDBJ databases">
        <authorList>
            <person name="Sun Q."/>
        </authorList>
    </citation>
    <scope>NUCLEOTIDE SEQUENCE</scope>
    <source>
        <strain evidence="3">CCM 8862</strain>
    </source>
</reference>
<proteinExistence type="predicted"/>
<dbReference type="EMBL" id="JAFLEQ010000003">
    <property type="protein sequence ID" value="MBN9643562.1"/>
    <property type="molecule type" value="Genomic_DNA"/>
</dbReference>
<evidence type="ECO:0000256" key="1">
    <source>
        <dbReference type="SAM" id="MobiDB-lite"/>
    </source>
</evidence>
<keyword evidence="2" id="KW-0812">Transmembrane</keyword>
<evidence type="ECO:0000313" key="3">
    <source>
        <dbReference type="EMBL" id="MBN9643562.1"/>
    </source>
</evidence>
<gene>
    <name evidence="3" type="ORF">JZY06_02805</name>
</gene>
<accession>A0A939E151</accession>
<dbReference type="PROSITE" id="PS51257">
    <property type="entry name" value="PROKAR_LIPOPROTEIN"/>
    <property type="match status" value="1"/>
</dbReference>